<keyword evidence="2" id="KW-1185">Reference proteome</keyword>
<name>A0ABP6CM64_9ACTN</name>
<protein>
    <submittedName>
        <fullName evidence="1">Uncharacterized protein</fullName>
    </submittedName>
</protein>
<gene>
    <name evidence="1" type="ORF">GCM10010307_09420</name>
</gene>
<dbReference type="EMBL" id="BAAASJ010000012">
    <property type="protein sequence ID" value="GAA2623766.1"/>
    <property type="molecule type" value="Genomic_DNA"/>
</dbReference>
<comment type="caution">
    <text evidence="1">The sequence shown here is derived from an EMBL/GenBank/DDBJ whole genome shotgun (WGS) entry which is preliminary data.</text>
</comment>
<proteinExistence type="predicted"/>
<accession>A0ABP6CM64</accession>
<evidence type="ECO:0000313" key="2">
    <source>
        <dbReference type="Proteomes" id="UP001500151"/>
    </source>
</evidence>
<reference evidence="2" key="1">
    <citation type="journal article" date="2019" name="Int. J. Syst. Evol. Microbiol.">
        <title>The Global Catalogue of Microorganisms (GCM) 10K type strain sequencing project: providing services to taxonomists for standard genome sequencing and annotation.</title>
        <authorList>
            <consortium name="The Broad Institute Genomics Platform"/>
            <consortium name="The Broad Institute Genome Sequencing Center for Infectious Disease"/>
            <person name="Wu L."/>
            <person name="Ma J."/>
        </authorList>
    </citation>
    <scope>NUCLEOTIDE SEQUENCE [LARGE SCALE GENOMIC DNA]</scope>
    <source>
        <strain evidence="2">JCM 4524</strain>
    </source>
</reference>
<evidence type="ECO:0000313" key="1">
    <source>
        <dbReference type="EMBL" id="GAA2623766.1"/>
    </source>
</evidence>
<sequence>MTDVQRIYRRSEKRLIPRRLCPDCRAPVRGHWKEHPGMTAEFDPQGDVTWHCLGERCFTGREGF</sequence>
<organism evidence="1 2">
    <name type="scientific">Streptomyces vastus</name>
    <dbReference type="NCBI Taxonomy" id="285451"/>
    <lineage>
        <taxon>Bacteria</taxon>
        <taxon>Bacillati</taxon>
        <taxon>Actinomycetota</taxon>
        <taxon>Actinomycetes</taxon>
        <taxon>Kitasatosporales</taxon>
        <taxon>Streptomycetaceae</taxon>
        <taxon>Streptomyces</taxon>
    </lineage>
</organism>
<dbReference type="Proteomes" id="UP001500151">
    <property type="component" value="Unassembled WGS sequence"/>
</dbReference>